<gene>
    <name evidence="2" type="ORF">SCP_1601590</name>
</gene>
<feature type="compositionally biased region" description="Polar residues" evidence="1">
    <location>
        <begin position="37"/>
        <end position="48"/>
    </location>
</feature>
<sequence length="105" mass="11566">MSKRSTRKRVPIPAPVCSPPPDSDPVEHDAELDNIEQDLQSDSHSNTENELDAAEPTHDSPTGELDEPINLMPARAATPSGIHIKLPSRGRQRSNTQTPNECHRK</sequence>
<evidence type="ECO:0000313" key="3">
    <source>
        <dbReference type="Proteomes" id="UP000287166"/>
    </source>
</evidence>
<comment type="caution">
    <text evidence="2">The sequence shown here is derived from an EMBL/GenBank/DDBJ whole genome shotgun (WGS) entry which is preliminary data.</text>
</comment>
<evidence type="ECO:0000313" key="2">
    <source>
        <dbReference type="EMBL" id="GBE89497.1"/>
    </source>
</evidence>
<protein>
    <submittedName>
        <fullName evidence="2">Uncharacterized protein</fullName>
    </submittedName>
</protein>
<feature type="region of interest" description="Disordered" evidence="1">
    <location>
        <begin position="1"/>
        <end position="105"/>
    </location>
</feature>
<organism evidence="2 3">
    <name type="scientific">Sparassis crispa</name>
    <dbReference type="NCBI Taxonomy" id="139825"/>
    <lineage>
        <taxon>Eukaryota</taxon>
        <taxon>Fungi</taxon>
        <taxon>Dikarya</taxon>
        <taxon>Basidiomycota</taxon>
        <taxon>Agaricomycotina</taxon>
        <taxon>Agaricomycetes</taxon>
        <taxon>Polyporales</taxon>
        <taxon>Sparassidaceae</taxon>
        <taxon>Sparassis</taxon>
    </lineage>
</organism>
<reference evidence="2 3" key="1">
    <citation type="journal article" date="2018" name="Sci. Rep.">
        <title>Genome sequence of the cauliflower mushroom Sparassis crispa (Hanabiratake) and its association with beneficial usage.</title>
        <authorList>
            <person name="Kiyama R."/>
            <person name="Furutani Y."/>
            <person name="Kawaguchi K."/>
            <person name="Nakanishi T."/>
        </authorList>
    </citation>
    <scope>NUCLEOTIDE SEQUENCE [LARGE SCALE GENOMIC DNA]</scope>
</reference>
<keyword evidence="3" id="KW-1185">Reference proteome</keyword>
<dbReference type="InParanoid" id="A0A401H4Y6"/>
<accession>A0A401H4Y6</accession>
<evidence type="ECO:0000256" key="1">
    <source>
        <dbReference type="SAM" id="MobiDB-lite"/>
    </source>
</evidence>
<dbReference type="AlphaFoldDB" id="A0A401H4Y6"/>
<dbReference type="RefSeq" id="XP_027620410.1">
    <property type="nucleotide sequence ID" value="XM_027764609.1"/>
</dbReference>
<feature type="compositionally biased region" description="Pro residues" evidence="1">
    <location>
        <begin position="12"/>
        <end position="23"/>
    </location>
</feature>
<name>A0A401H4Y6_9APHY</name>
<dbReference type="EMBL" id="BFAD01000016">
    <property type="protein sequence ID" value="GBE89497.1"/>
    <property type="molecule type" value="Genomic_DNA"/>
</dbReference>
<dbReference type="GeneID" id="38786414"/>
<feature type="compositionally biased region" description="Basic residues" evidence="1">
    <location>
        <begin position="1"/>
        <end position="10"/>
    </location>
</feature>
<feature type="compositionally biased region" description="Polar residues" evidence="1">
    <location>
        <begin position="93"/>
        <end position="105"/>
    </location>
</feature>
<proteinExistence type="predicted"/>
<dbReference type="Proteomes" id="UP000287166">
    <property type="component" value="Unassembled WGS sequence"/>
</dbReference>